<feature type="compositionally biased region" description="Polar residues" evidence="1">
    <location>
        <begin position="254"/>
        <end position="267"/>
    </location>
</feature>
<dbReference type="GeneID" id="54466209"/>
<reference evidence="2 4" key="1">
    <citation type="journal article" date="2020" name="Stud. Mycol.">
        <title>101 Dothideomycetes genomes: a test case for predicting lifestyles and emergence of pathogens.</title>
        <authorList>
            <person name="Haridas S."/>
            <person name="Albert R."/>
            <person name="Binder M."/>
            <person name="Bloem J."/>
            <person name="Labutti K."/>
            <person name="Salamov A."/>
            <person name="Andreopoulos B."/>
            <person name="Baker S."/>
            <person name="Barry K."/>
            <person name="Bills G."/>
            <person name="Bluhm B."/>
            <person name="Cannon C."/>
            <person name="Castanera R."/>
            <person name="Culley D."/>
            <person name="Daum C."/>
            <person name="Ezra D."/>
            <person name="Gonzalez J."/>
            <person name="Henrissat B."/>
            <person name="Kuo A."/>
            <person name="Liang C."/>
            <person name="Lipzen A."/>
            <person name="Lutzoni F."/>
            <person name="Magnuson J."/>
            <person name="Mondo S."/>
            <person name="Nolan M."/>
            <person name="Ohm R."/>
            <person name="Pangilinan J."/>
            <person name="Park H.-J."/>
            <person name="Ramirez L."/>
            <person name="Alfaro M."/>
            <person name="Sun H."/>
            <person name="Tritt A."/>
            <person name="Yoshinaga Y."/>
            <person name="Zwiers L.-H."/>
            <person name="Turgeon B."/>
            <person name="Goodwin S."/>
            <person name="Spatafora J."/>
            <person name="Crous P."/>
            <person name="Grigoriev I."/>
        </authorList>
    </citation>
    <scope>NUCLEOTIDE SEQUENCE</scope>
    <source>
        <strain evidence="2 4">CBS 304.34</strain>
    </source>
</reference>
<protein>
    <recommendedName>
        <fullName evidence="5">Ankyrin</fullName>
    </recommendedName>
</protein>
<gene>
    <name evidence="2 4" type="ORF">BDZ99DRAFT_518629</name>
</gene>
<reference evidence="4" key="2">
    <citation type="submission" date="2020-04" db="EMBL/GenBank/DDBJ databases">
        <authorList>
            <consortium name="NCBI Genome Project"/>
        </authorList>
    </citation>
    <scope>NUCLEOTIDE SEQUENCE</scope>
    <source>
        <strain evidence="4">CBS 304.34</strain>
    </source>
</reference>
<evidence type="ECO:0000256" key="1">
    <source>
        <dbReference type="SAM" id="MobiDB-lite"/>
    </source>
</evidence>
<evidence type="ECO:0008006" key="5">
    <source>
        <dbReference type="Google" id="ProtNLM"/>
    </source>
</evidence>
<evidence type="ECO:0000313" key="2">
    <source>
        <dbReference type="EMBL" id="KAF2811350.1"/>
    </source>
</evidence>
<feature type="region of interest" description="Disordered" evidence="1">
    <location>
        <begin position="253"/>
        <end position="290"/>
    </location>
</feature>
<evidence type="ECO:0000313" key="3">
    <source>
        <dbReference type="Proteomes" id="UP000504636"/>
    </source>
</evidence>
<feature type="compositionally biased region" description="Polar residues" evidence="1">
    <location>
        <begin position="281"/>
        <end position="290"/>
    </location>
</feature>
<reference evidence="4" key="3">
    <citation type="submission" date="2025-04" db="UniProtKB">
        <authorList>
            <consortium name="RefSeq"/>
        </authorList>
    </citation>
    <scope>IDENTIFICATION</scope>
    <source>
        <strain evidence="4">CBS 304.34</strain>
    </source>
</reference>
<name>A0A6A6YRD1_9PEZI</name>
<dbReference type="EMBL" id="MU003698">
    <property type="protein sequence ID" value="KAF2811350.1"/>
    <property type="molecule type" value="Genomic_DNA"/>
</dbReference>
<dbReference type="AlphaFoldDB" id="A0A6A6YRD1"/>
<sequence length="290" mass="32489">MRRTMEQLCLRRGIPNNKETRKMFQAVVFTCWGTSKPSGRLAYSLSEVLSNGFENHINLLVAAASLGYLEVVKNVVEELFERAERLLAPDRPRRGIVWLREGSDFGSPFRIAAEKGHYEAVEYLLQNLSKFCRYRDHDHPVVKEVIIEAAKSCNSKMLRLSLETPDLCQKTENDELIPFENYGPIPSLDCGNAPTGVTGKDVFIQLWYLITKRRTTELPFQFTLDVKPPTLSSLLGHVNNTVSLANKLIDGKSSCESGSAAPQQENGILTPERLPLGNAGHGQTSSRQQR</sequence>
<dbReference type="Proteomes" id="UP000504636">
    <property type="component" value="Unplaced"/>
</dbReference>
<accession>A0A6A6YRD1</accession>
<dbReference type="SUPFAM" id="SSF140860">
    <property type="entry name" value="Pseudo ankyrin repeat-like"/>
    <property type="match status" value="1"/>
</dbReference>
<dbReference type="InterPro" id="IPR036770">
    <property type="entry name" value="Ankyrin_rpt-contain_sf"/>
</dbReference>
<keyword evidence="3" id="KW-1185">Reference proteome</keyword>
<dbReference type="RefSeq" id="XP_033578314.1">
    <property type="nucleotide sequence ID" value="XM_033725316.1"/>
</dbReference>
<evidence type="ECO:0000313" key="4">
    <source>
        <dbReference type="RefSeq" id="XP_033578314.1"/>
    </source>
</evidence>
<dbReference type="Gene3D" id="1.25.40.20">
    <property type="entry name" value="Ankyrin repeat-containing domain"/>
    <property type="match status" value="1"/>
</dbReference>
<proteinExistence type="predicted"/>
<organism evidence="2">
    <name type="scientific">Mytilinidion resinicola</name>
    <dbReference type="NCBI Taxonomy" id="574789"/>
    <lineage>
        <taxon>Eukaryota</taxon>
        <taxon>Fungi</taxon>
        <taxon>Dikarya</taxon>
        <taxon>Ascomycota</taxon>
        <taxon>Pezizomycotina</taxon>
        <taxon>Dothideomycetes</taxon>
        <taxon>Pleosporomycetidae</taxon>
        <taxon>Mytilinidiales</taxon>
        <taxon>Mytilinidiaceae</taxon>
        <taxon>Mytilinidion</taxon>
    </lineage>
</organism>